<accession>A0A553CRQ0</accession>
<proteinExistence type="predicted"/>
<dbReference type="AlphaFoldDB" id="A0A553CRQ0"/>
<name>A0A553CRQ0_9FLAO</name>
<keyword evidence="2" id="KW-1185">Reference proteome</keyword>
<evidence type="ECO:0008006" key="3">
    <source>
        <dbReference type="Google" id="ProtNLM"/>
    </source>
</evidence>
<gene>
    <name evidence="1" type="ORF">FNW17_04715</name>
</gene>
<evidence type="ECO:0000313" key="1">
    <source>
        <dbReference type="EMBL" id="TRX23074.1"/>
    </source>
</evidence>
<reference evidence="1 2" key="1">
    <citation type="submission" date="2019-07" db="EMBL/GenBank/DDBJ databases">
        <title>Novel species of Flavobacterium.</title>
        <authorList>
            <person name="Liu Q."/>
            <person name="Xin Y.-H."/>
        </authorList>
    </citation>
    <scope>NUCLEOTIDE SEQUENCE [LARGE SCALE GENOMIC DNA]</scope>
    <source>
        <strain evidence="1 2">LB3P56</strain>
    </source>
</reference>
<dbReference type="OrthoDB" id="1098070at2"/>
<evidence type="ECO:0000313" key="2">
    <source>
        <dbReference type="Proteomes" id="UP000318585"/>
    </source>
</evidence>
<dbReference type="RefSeq" id="WP_143390348.1">
    <property type="nucleotide sequence ID" value="NZ_VJZQ01000009.1"/>
</dbReference>
<protein>
    <recommendedName>
        <fullName evidence="3">Type II toxin-antitoxin system RelE/ParE family toxin</fullName>
    </recommendedName>
</protein>
<dbReference type="Proteomes" id="UP000318585">
    <property type="component" value="Unassembled WGS sequence"/>
</dbReference>
<sequence length="102" mass="12242">MIYKVEWKLIATYSYFDEIDFILSKWNEVEVQKFEDLVYDFLATLSKTPKLGIYNSKNDCYSLVISKQTTLYYKIIEEKSQIDLILFWNNSKNPDDLTKLLY</sequence>
<dbReference type="EMBL" id="VJZR01000002">
    <property type="protein sequence ID" value="TRX23074.1"/>
    <property type="molecule type" value="Genomic_DNA"/>
</dbReference>
<comment type="caution">
    <text evidence="1">The sequence shown here is derived from an EMBL/GenBank/DDBJ whole genome shotgun (WGS) entry which is preliminary data.</text>
</comment>
<organism evidence="1 2">
    <name type="scientific">Flavobacterium franklandianum</name>
    <dbReference type="NCBI Taxonomy" id="2594430"/>
    <lineage>
        <taxon>Bacteria</taxon>
        <taxon>Pseudomonadati</taxon>
        <taxon>Bacteroidota</taxon>
        <taxon>Flavobacteriia</taxon>
        <taxon>Flavobacteriales</taxon>
        <taxon>Flavobacteriaceae</taxon>
        <taxon>Flavobacterium</taxon>
    </lineage>
</organism>